<proteinExistence type="predicted"/>
<sequence length="106" mass="12621">MDENRNLGEKYTQKINKIRSVIFNHYHLLINAIQKNQSLQQQAENQTTQIGELEKNIHELVVIHTNLQSKKGNLINEQNNNRFQFQEKREKQLRIIDNLLEQNSNI</sequence>
<evidence type="ECO:0000313" key="2">
    <source>
        <dbReference type="EMBL" id="KAJ3448129.1"/>
    </source>
</evidence>
<dbReference type="AlphaFoldDB" id="A0AAV8A3L4"/>
<evidence type="ECO:0000313" key="3">
    <source>
        <dbReference type="Proteomes" id="UP001146793"/>
    </source>
</evidence>
<comment type="caution">
    <text evidence="2">The sequence shown here is derived from an EMBL/GenBank/DDBJ whole genome shotgun (WGS) entry which is preliminary data.</text>
</comment>
<dbReference type="EMBL" id="JANTQA010000015">
    <property type="protein sequence ID" value="KAJ3448129.1"/>
    <property type="molecule type" value="Genomic_DNA"/>
</dbReference>
<feature type="coiled-coil region" evidence="1">
    <location>
        <begin position="29"/>
        <end position="56"/>
    </location>
</feature>
<organism evidence="2 3">
    <name type="scientific">Anaeramoeba flamelloides</name>
    <dbReference type="NCBI Taxonomy" id="1746091"/>
    <lineage>
        <taxon>Eukaryota</taxon>
        <taxon>Metamonada</taxon>
        <taxon>Anaeramoebidae</taxon>
        <taxon>Anaeramoeba</taxon>
    </lineage>
</organism>
<dbReference type="Proteomes" id="UP001146793">
    <property type="component" value="Unassembled WGS sequence"/>
</dbReference>
<protein>
    <submittedName>
        <fullName evidence="2">Uncharacterized protein</fullName>
    </submittedName>
</protein>
<keyword evidence="1" id="KW-0175">Coiled coil</keyword>
<evidence type="ECO:0000256" key="1">
    <source>
        <dbReference type="SAM" id="Coils"/>
    </source>
</evidence>
<reference evidence="2" key="1">
    <citation type="submission" date="2022-08" db="EMBL/GenBank/DDBJ databases">
        <title>Novel sulphate-reducing endosymbionts in the free-living metamonad Anaeramoeba.</title>
        <authorList>
            <person name="Jerlstrom-Hultqvist J."/>
            <person name="Cepicka I."/>
            <person name="Gallot-Lavallee L."/>
            <person name="Salas-Leiva D."/>
            <person name="Curtis B.A."/>
            <person name="Zahonova K."/>
            <person name="Pipaliya S."/>
            <person name="Dacks J."/>
            <person name="Roger A.J."/>
        </authorList>
    </citation>
    <scope>NUCLEOTIDE SEQUENCE</scope>
    <source>
        <strain evidence="2">Busselton2</strain>
    </source>
</reference>
<accession>A0AAV8A3L4</accession>
<name>A0AAV8A3L4_9EUKA</name>
<gene>
    <name evidence="2" type="ORF">M0812_00605</name>
</gene>